<dbReference type="RefSeq" id="WP_006340050.1">
    <property type="nucleotide sequence ID" value="NZ_BAWW01000008.1"/>
</dbReference>
<evidence type="ECO:0000259" key="2">
    <source>
        <dbReference type="Pfam" id="PF24961"/>
    </source>
</evidence>
<dbReference type="GO" id="GO:0005886">
    <property type="term" value="C:plasma membrane"/>
    <property type="evidence" value="ECO:0007669"/>
    <property type="project" value="TreeGrafter"/>
</dbReference>
<evidence type="ECO:0000313" key="4">
    <source>
        <dbReference type="Proteomes" id="UP000031307"/>
    </source>
</evidence>
<dbReference type="PANTHER" id="PTHR33507">
    <property type="entry name" value="INNER MEMBRANE PROTEIN YBBJ"/>
    <property type="match status" value="1"/>
</dbReference>
<evidence type="ECO:0000256" key="1">
    <source>
        <dbReference type="SAM" id="Phobius"/>
    </source>
</evidence>
<dbReference type="PANTHER" id="PTHR33507:SF3">
    <property type="entry name" value="INNER MEMBRANE PROTEIN YBBJ"/>
    <property type="match status" value="1"/>
</dbReference>
<sequence length="166" mass="17915">MISILLLLIGLFLIVLEFYLPGAIMGILGAIAICISIVMFAVSSQSTWESLLFLIGAAALVVGVCKFMLWKIPRSQSGFSIYSDQDQSGYQASTYDSSLLGKRAIAFTDLKPGGLIILEGKRLQAISQSGYLIKGTDVLIIGGEGESLMVKVFNHTPLNPMTHKEV</sequence>
<feature type="domain" description="NfeD integral membrane" evidence="2">
    <location>
        <begin position="2"/>
        <end position="69"/>
    </location>
</feature>
<dbReference type="SUPFAM" id="SSF141322">
    <property type="entry name" value="NfeD domain-like"/>
    <property type="match status" value="1"/>
</dbReference>
<accession>A0A0C1E827</accession>
<dbReference type="InterPro" id="IPR052165">
    <property type="entry name" value="Membrane_assoc_protease"/>
</dbReference>
<dbReference type="EMBL" id="JSAM01000081">
    <property type="protein sequence ID" value="KIA77367.1"/>
    <property type="molecule type" value="Genomic_DNA"/>
</dbReference>
<proteinExistence type="predicted"/>
<keyword evidence="1" id="KW-1133">Transmembrane helix</keyword>
<protein>
    <recommendedName>
        <fullName evidence="2">NfeD integral membrane domain-containing protein</fullName>
    </recommendedName>
</protein>
<reference evidence="3 4" key="1">
    <citation type="journal article" date="2014" name="Mol. Biol. Evol.">
        <title>Massive expansion of Ubiquitination-related gene families within the Chlamydiae.</title>
        <authorList>
            <person name="Domman D."/>
            <person name="Collingro A."/>
            <person name="Lagkouvardos I."/>
            <person name="Gehre L."/>
            <person name="Weinmaier T."/>
            <person name="Rattei T."/>
            <person name="Subtil A."/>
            <person name="Horn M."/>
        </authorList>
    </citation>
    <scope>NUCLEOTIDE SEQUENCE [LARGE SCALE GENOMIC DNA]</scope>
    <source>
        <strain evidence="3 4">OEW1</strain>
    </source>
</reference>
<dbReference type="PATRIC" id="fig|83552.4.peg.1506"/>
<keyword evidence="1" id="KW-0472">Membrane</keyword>
<organism evidence="3 4">
    <name type="scientific">Parachlamydia acanthamoebae</name>
    <dbReference type="NCBI Taxonomy" id="83552"/>
    <lineage>
        <taxon>Bacteria</taxon>
        <taxon>Pseudomonadati</taxon>
        <taxon>Chlamydiota</taxon>
        <taxon>Chlamydiia</taxon>
        <taxon>Parachlamydiales</taxon>
        <taxon>Parachlamydiaceae</taxon>
        <taxon>Parachlamydia</taxon>
    </lineage>
</organism>
<comment type="caution">
    <text evidence="3">The sequence shown here is derived from an EMBL/GenBank/DDBJ whole genome shotgun (WGS) entry which is preliminary data.</text>
</comment>
<dbReference type="Pfam" id="PF24961">
    <property type="entry name" value="NfeD_membrane"/>
    <property type="match status" value="1"/>
</dbReference>
<dbReference type="InterPro" id="IPR012340">
    <property type="entry name" value="NA-bd_OB-fold"/>
</dbReference>
<dbReference type="InterPro" id="IPR056739">
    <property type="entry name" value="NfeD_membrane"/>
</dbReference>
<name>A0A0C1E827_9BACT</name>
<dbReference type="Proteomes" id="UP000031307">
    <property type="component" value="Unassembled WGS sequence"/>
</dbReference>
<dbReference type="Gene3D" id="2.40.50.140">
    <property type="entry name" value="Nucleic acid-binding proteins"/>
    <property type="match status" value="1"/>
</dbReference>
<gene>
    <name evidence="3" type="ORF">DB43_GL00280</name>
</gene>
<keyword evidence="1" id="KW-0812">Transmembrane</keyword>
<dbReference type="OMA" id="IIEWVIL"/>
<dbReference type="AlphaFoldDB" id="A0A0C1E827"/>
<feature type="transmembrane region" description="Helical" evidence="1">
    <location>
        <begin position="50"/>
        <end position="69"/>
    </location>
</feature>
<evidence type="ECO:0000313" key="3">
    <source>
        <dbReference type="EMBL" id="KIA77367.1"/>
    </source>
</evidence>